<dbReference type="AlphaFoldDB" id="A0A0A9B786"/>
<dbReference type="EMBL" id="GBRH01242753">
    <property type="protein sequence ID" value="JAD55142.1"/>
    <property type="molecule type" value="Transcribed_RNA"/>
</dbReference>
<evidence type="ECO:0000313" key="1">
    <source>
        <dbReference type="EMBL" id="JAD55142.1"/>
    </source>
</evidence>
<name>A0A0A9B786_ARUDO</name>
<sequence length="47" mass="5171">MDLKFSFSFMREPPFQSVDGNFSVQAIVKQPTTTFDGSIVRAGCIGL</sequence>
<reference evidence="1" key="1">
    <citation type="submission" date="2014-09" db="EMBL/GenBank/DDBJ databases">
        <authorList>
            <person name="Magalhaes I.L.F."/>
            <person name="Oliveira U."/>
            <person name="Santos F.R."/>
            <person name="Vidigal T.H.D.A."/>
            <person name="Brescovit A.D."/>
            <person name="Santos A.J."/>
        </authorList>
    </citation>
    <scope>NUCLEOTIDE SEQUENCE</scope>
    <source>
        <tissue evidence="1">Shoot tissue taken approximately 20 cm above the soil surface</tissue>
    </source>
</reference>
<organism evidence="1">
    <name type="scientific">Arundo donax</name>
    <name type="common">Giant reed</name>
    <name type="synonym">Donax arundinaceus</name>
    <dbReference type="NCBI Taxonomy" id="35708"/>
    <lineage>
        <taxon>Eukaryota</taxon>
        <taxon>Viridiplantae</taxon>
        <taxon>Streptophyta</taxon>
        <taxon>Embryophyta</taxon>
        <taxon>Tracheophyta</taxon>
        <taxon>Spermatophyta</taxon>
        <taxon>Magnoliopsida</taxon>
        <taxon>Liliopsida</taxon>
        <taxon>Poales</taxon>
        <taxon>Poaceae</taxon>
        <taxon>PACMAD clade</taxon>
        <taxon>Arundinoideae</taxon>
        <taxon>Arundineae</taxon>
        <taxon>Arundo</taxon>
    </lineage>
</organism>
<proteinExistence type="predicted"/>
<protein>
    <submittedName>
        <fullName evidence="1">Uncharacterized protein</fullName>
    </submittedName>
</protein>
<accession>A0A0A9B786</accession>
<reference evidence="1" key="2">
    <citation type="journal article" date="2015" name="Data Brief">
        <title>Shoot transcriptome of the giant reed, Arundo donax.</title>
        <authorList>
            <person name="Barrero R.A."/>
            <person name="Guerrero F.D."/>
            <person name="Moolhuijzen P."/>
            <person name="Goolsby J.A."/>
            <person name="Tidwell J."/>
            <person name="Bellgard S.E."/>
            <person name="Bellgard M.I."/>
        </authorList>
    </citation>
    <scope>NUCLEOTIDE SEQUENCE</scope>
    <source>
        <tissue evidence="1">Shoot tissue taken approximately 20 cm above the soil surface</tissue>
    </source>
</reference>